<dbReference type="AlphaFoldDB" id="E1V347"/>
<reference evidence="2" key="1">
    <citation type="journal article" date="2010" name="Environ. Microbiol.">
        <title>A blueprint of ectoine metabolism from the genome of the industrial producer Halomonas elongata DSM 2581(T).</title>
        <authorList>
            <person name="Schwibbert K."/>
            <person name="Marin-Sanguino A."/>
            <person name="Bagyan I."/>
            <person name="Heidrich G."/>
            <person name="Lentzen G."/>
            <person name="Seitz H."/>
            <person name="Rampp M."/>
            <person name="Schuster S.C."/>
            <person name="Klenk H.P."/>
            <person name="Pfeiffer F."/>
            <person name="Oesterhelt D."/>
            <person name="Kunte H.J."/>
        </authorList>
    </citation>
    <scope>NUCLEOTIDE SEQUENCE</scope>
    <source>
        <strain evidence="2">Type strain: DSM 2581</strain>
    </source>
</reference>
<sequence>MSLSERIENAETKDELEKIGKDELGVDVDKRKGLETIRVDLQSLAEDQVSEGQGKTPAQNDAESPDKDAPESADTSQEGTPASKMADAEKTPDQGESAPAQEKPRLLRHRGNGRVFTYSAALAAKRDMEEV</sequence>
<evidence type="ECO:0000313" key="5">
    <source>
        <dbReference type="Proteomes" id="UP001322512"/>
    </source>
</evidence>
<reference evidence="2" key="2">
    <citation type="submission" date="2010-05" db="EMBL/GenBank/DDBJ databases">
        <title>Revision and reannotation of the Halomonas elongata DSM 2581(T) genome.</title>
        <authorList>
            <person name="Pfeiffer F."/>
            <person name="Bagyan I."/>
            <person name="Alfaro-Espinoza G."/>
            <person name="Zamora-Lagos M.A."/>
            <person name="Habermann B."/>
            <person name="Oesterhelt D."/>
            <person name="Kunte H.J."/>
        </authorList>
    </citation>
    <scope>NUCLEOTIDE SEQUENCE</scope>
    <source>
        <strain evidence="2">Type strain: DSM 2581</strain>
    </source>
</reference>
<accession>E1V347</accession>
<organism evidence="2 4">
    <name type="scientific">Halomonas elongata (strain ATCC 33173 / DSM 2581 / NBRC 15536 / NCIMB 2198 / 1H9)</name>
    <dbReference type="NCBI Taxonomy" id="768066"/>
    <lineage>
        <taxon>Bacteria</taxon>
        <taxon>Pseudomonadati</taxon>
        <taxon>Pseudomonadota</taxon>
        <taxon>Gammaproteobacteria</taxon>
        <taxon>Oceanospirillales</taxon>
        <taxon>Halomonadaceae</taxon>
        <taxon>Halomonas</taxon>
    </lineage>
</organism>
<dbReference type="GeneID" id="91009966"/>
<gene>
    <name evidence="2" type="ordered locus">HELO_2642</name>
    <name evidence="3" type="ORF">SR933_07235</name>
</gene>
<feature type="region of interest" description="Disordered" evidence="1">
    <location>
        <begin position="1"/>
        <end position="115"/>
    </location>
</feature>
<proteinExistence type="predicted"/>
<dbReference type="OrthoDB" id="10012161at2"/>
<dbReference type="Proteomes" id="UP001322512">
    <property type="component" value="Chromosome"/>
</dbReference>
<reference evidence="4" key="3">
    <citation type="journal article" date="2011" name="Environ. Microbiol.">
        <title>A blueprint of ectoine metabolism from the genome of the industrial producer Halomonas elongata DSM 2581(T).</title>
        <authorList>
            <person name="Schwibbert K."/>
            <person name="Marin-Sanguino A."/>
            <person name="Bagyan I."/>
            <person name="Heidrich G."/>
            <person name="Lentzen G."/>
            <person name="Seitz H."/>
            <person name="Rampp M."/>
            <person name="Schuster S.C."/>
            <person name="Klenk H.P."/>
            <person name="Pfeiffer F."/>
            <person name="Oesterhelt D."/>
            <person name="Kunte H.J."/>
        </authorList>
    </citation>
    <scope>NUCLEOTIDE SEQUENCE [LARGE SCALE GENOMIC DNA]</scope>
    <source>
        <strain evidence="4">ATCC 33173 / DSM 2581 / NBRC 15536 / NCIMB 2198 / 1H9</strain>
    </source>
</reference>
<protein>
    <submittedName>
        <fullName evidence="2">Uncharacterized protein</fullName>
    </submittedName>
</protein>
<name>E1V347_HALED</name>
<evidence type="ECO:0000313" key="2">
    <source>
        <dbReference type="EMBL" id="CBV42526.1"/>
    </source>
</evidence>
<reference evidence="3 5" key="4">
    <citation type="submission" date="2023-11" db="EMBL/GenBank/DDBJ databases">
        <title>MicrobeMod: A computational toolkit for identifying prokaryotic methylation and restriction-modification with nanopore sequencing.</title>
        <authorList>
            <person name="Crits-Christoph A."/>
            <person name="Kang S.C."/>
            <person name="Lee H."/>
            <person name="Ostrov N."/>
        </authorList>
    </citation>
    <scope>NUCLEOTIDE SEQUENCE [LARGE SCALE GENOMIC DNA]</scope>
    <source>
        <strain evidence="3 5">ATCC 33173</strain>
    </source>
</reference>
<evidence type="ECO:0000313" key="4">
    <source>
        <dbReference type="Proteomes" id="UP000008707"/>
    </source>
</evidence>
<dbReference type="RefSeq" id="WP_013332398.1">
    <property type="nucleotide sequence ID" value="NC_014532.2"/>
</dbReference>
<dbReference type="EMBL" id="FN869568">
    <property type="protein sequence ID" value="CBV42526.1"/>
    <property type="molecule type" value="Genomic_DNA"/>
</dbReference>
<keyword evidence="5" id="KW-1185">Reference proteome</keyword>
<evidence type="ECO:0000313" key="3">
    <source>
        <dbReference type="EMBL" id="WPU48676.1"/>
    </source>
</evidence>
<dbReference type="STRING" id="768066.HELO_2642"/>
<feature type="compositionally biased region" description="Polar residues" evidence="1">
    <location>
        <begin position="50"/>
        <end position="62"/>
    </location>
</feature>
<evidence type="ECO:0000256" key="1">
    <source>
        <dbReference type="SAM" id="MobiDB-lite"/>
    </source>
</evidence>
<dbReference type="HOGENOM" id="CLU_1924629_0_0_6"/>
<dbReference type="KEGG" id="hel:HELO_2642"/>
<feature type="compositionally biased region" description="Basic and acidic residues" evidence="1">
    <location>
        <begin position="1"/>
        <end position="38"/>
    </location>
</feature>
<dbReference type="Proteomes" id="UP000008707">
    <property type="component" value="Chromosome"/>
</dbReference>
<dbReference type="EMBL" id="CP139472">
    <property type="protein sequence ID" value="WPU48676.1"/>
    <property type="molecule type" value="Genomic_DNA"/>
</dbReference>